<dbReference type="AlphaFoldDB" id="A0A388MAI0"/>
<dbReference type="EMBL" id="BFEA01000921">
    <property type="protein sequence ID" value="GBG91577.1"/>
    <property type="molecule type" value="Genomic_DNA"/>
</dbReference>
<comment type="caution">
    <text evidence="2">The sequence shown here is derived from an EMBL/GenBank/DDBJ whole genome shotgun (WGS) entry which is preliminary data.</text>
</comment>
<feature type="region of interest" description="Disordered" evidence="1">
    <location>
        <begin position="207"/>
        <end position="335"/>
    </location>
</feature>
<feature type="compositionally biased region" description="Basic and acidic residues" evidence="1">
    <location>
        <begin position="289"/>
        <end position="304"/>
    </location>
</feature>
<evidence type="ECO:0000313" key="3">
    <source>
        <dbReference type="Proteomes" id="UP000265515"/>
    </source>
</evidence>
<dbReference type="Gramene" id="GBG91577">
    <property type="protein sequence ID" value="GBG91577"/>
    <property type="gene ID" value="CBR_g52612"/>
</dbReference>
<organism evidence="2 3">
    <name type="scientific">Chara braunii</name>
    <name type="common">Braun's stonewort</name>
    <dbReference type="NCBI Taxonomy" id="69332"/>
    <lineage>
        <taxon>Eukaryota</taxon>
        <taxon>Viridiplantae</taxon>
        <taxon>Streptophyta</taxon>
        <taxon>Charophyceae</taxon>
        <taxon>Charales</taxon>
        <taxon>Characeae</taxon>
        <taxon>Chara</taxon>
    </lineage>
</organism>
<keyword evidence="3" id="KW-1185">Reference proteome</keyword>
<reference evidence="2 3" key="1">
    <citation type="journal article" date="2018" name="Cell">
        <title>The Chara Genome: Secondary Complexity and Implications for Plant Terrestrialization.</title>
        <authorList>
            <person name="Nishiyama T."/>
            <person name="Sakayama H."/>
            <person name="Vries J.D."/>
            <person name="Buschmann H."/>
            <person name="Saint-Marcoux D."/>
            <person name="Ullrich K.K."/>
            <person name="Haas F.B."/>
            <person name="Vanderstraeten L."/>
            <person name="Becker D."/>
            <person name="Lang D."/>
            <person name="Vosolsobe S."/>
            <person name="Rombauts S."/>
            <person name="Wilhelmsson P.K.I."/>
            <person name="Janitza P."/>
            <person name="Kern R."/>
            <person name="Heyl A."/>
            <person name="Rumpler F."/>
            <person name="Villalobos L.I.A.C."/>
            <person name="Clay J.M."/>
            <person name="Skokan R."/>
            <person name="Toyoda A."/>
            <person name="Suzuki Y."/>
            <person name="Kagoshima H."/>
            <person name="Schijlen E."/>
            <person name="Tajeshwar N."/>
            <person name="Catarino B."/>
            <person name="Hetherington A.J."/>
            <person name="Saltykova A."/>
            <person name="Bonnot C."/>
            <person name="Breuninger H."/>
            <person name="Symeonidi A."/>
            <person name="Radhakrishnan G.V."/>
            <person name="Van Nieuwerburgh F."/>
            <person name="Deforce D."/>
            <person name="Chang C."/>
            <person name="Karol K.G."/>
            <person name="Hedrich R."/>
            <person name="Ulvskov P."/>
            <person name="Glockner G."/>
            <person name="Delwiche C.F."/>
            <person name="Petrasek J."/>
            <person name="Van de Peer Y."/>
            <person name="Friml J."/>
            <person name="Beilby M."/>
            <person name="Dolan L."/>
            <person name="Kohara Y."/>
            <person name="Sugano S."/>
            <person name="Fujiyama A."/>
            <person name="Delaux P.-M."/>
            <person name="Quint M."/>
            <person name="TheiBen G."/>
            <person name="Hagemann M."/>
            <person name="Harholt J."/>
            <person name="Dunand C."/>
            <person name="Zachgo S."/>
            <person name="Langdale J."/>
            <person name="Maumus F."/>
            <person name="Straeten D.V.D."/>
            <person name="Gould S.B."/>
            <person name="Rensing S.A."/>
        </authorList>
    </citation>
    <scope>NUCLEOTIDE SEQUENCE [LARGE SCALE GENOMIC DNA]</scope>
    <source>
        <strain evidence="2 3">S276</strain>
    </source>
</reference>
<feature type="compositionally biased region" description="Basic and acidic residues" evidence="1">
    <location>
        <begin position="313"/>
        <end position="323"/>
    </location>
</feature>
<evidence type="ECO:0000256" key="1">
    <source>
        <dbReference type="SAM" id="MobiDB-lite"/>
    </source>
</evidence>
<feature type="compositionally biased region" description="Basic and acidic residues" evidence="1">
    <location>
        <begin position="224"/>
        <end position="234"/>
    </location>
</feature>
<protein>
    <submittedName>
        <fullName evidence="2">Uncharacterized protein</fullName>
    </submittedName>
</protein>
<accession>A0A388MAI0</accession>
<evidence type="ECO:0000313" key="2">
    <source>
        <dbReference type="EMBL" id="GBG91577.1"/>
    </source>
</evidence>
<dbReference type="Proteomes" id="UP000265515">
    <property type="component" value="Unassembled WGS sequence"/>
</dbReference>
<proteinExistence type="predicted"/>
<name>A0A388MAI0_CHABU</name>
<feature type="compositionally biased region" description="Polar residues" evidence="1">
    <location>
        <begin position="236"/>
        <end position="252"/>
    </location>
</feature>
<sequence length="666" mass="74357">MRATYTSSSIDWELETRDDDAEVQIVRGADLGRGREDQVVRALKSFLVEVRRQALWKRRSWTTLARFSIAIRGATGLRFSRTWREPLSKVEGRFEEDSRWLGNLLEAKVHLVEARFWDRSGEYEQALRRTILEQGEGFRERCEDSLVEAAERLARVGGLKGIMRYKDRVKKEEAQRRVVGRPAEGVTLSRRATENWCMESVVEHGVAQSPKTATMGRAEEDAELKEARLGKKSEVGGTSNSSHVQMTESSGGVSIREPHVSSIKFVETQPEDEGPCLRVRTQVGAETSTGKESEAGDGGRRSGDDDQPMADAKGAEERKEEPTSPKSPRKRGPKKFEMKCTLEEIDTVAPLRRTLMQPMKCTLLEYLVDSKSAREELLSITKKVRVPLAGGPTVPGDGPAKEEVQSSRITMEELPVNFFSGEEEFYVLESGQLQAVPAEGVCHNLVIEVAGVEASVPIFSVKECSSELILGRTWLSVVHATTVDLPNGSRTLSIQSPNEIRVVLKTVVAQDERNRTSIPRRKEAQSKVCQVRLEEAPLANKEPPGDQLKVEDVGSRVVINGVGYEKEDEKEFGGYIRLSFLRGIPLAGGIKKYKTVKVAEKVKPAAVSWDRTGETSISKEEITDIIRKRKETEGQRITADRLANMDIGDENLMEKEKRNNDPKGLR</sequence>
<gene>
    <name evidence="2" type="ORF">CBR_g52612</name>
</gene>